<evidence type="ECO:0000313" key="3">
    <source>
        <dbReference type="Proteomes" id="UP001295740"/>
    </source>
</evidence>
<sequence>MTAGQMAVQANDLRDCSGISVSTKRSSGPTMPFIVRHVCQQTMISIFKLSPILRSNPDITRHGLSQQIQSTDNSMPYMAIASLIDRSINIMTMVDCSSIYQSSGRLGRSDVGFRWNDNTPFAQFLEQAFPRRNHSVLSFPSDAAYSRFRNELRADRLKDRLGLSFRATSNLRDHLKFDRQSNILQIYYYTSFLKEQLRLTKSAPRDMDMPASLKFSKGALPRQLMLETLDSVQGMLFPLTRTKPWRLLGPLIEGNEQWDADVKNYDHVEFRRPDEQQIPFYYLAERLSELRNEMEDPMPRGWLEQKIKERSSDRHMMTATLVGVVFAVFLGALSLAVSAYQAWIAYQAWKHPINPSK</sequence>
<keyword evidence="1" id="KW-0472">Membrane</keyword>
<dbReference type="Proteomes" id="UP001295740">
    <property type="component" value="Unassembled WGS sequence"/>
</dbReference>
<gene>
    <name evidence="2" type="ORF">KHLLAP_LOCUS8151</name>
</gene>
<accession>A0AAI8YK87</accession>
<reference evidence="2" key="1">
    <citation type="submission" date="2023-10" db="EMBL/GenBank/DDBJ databases">
        <authorList>
            <person name="Hackl T."/>
        </authorList>
    </citation>
    <scope>NUCLEOTIDE SEQUENCE</scope>
</reference>
<evidence type="ECO:0000256" key="1">
    <source>
        <dbReference type="SAM" id="Phobius"/>
    </source>
</evidence>
<keyword evidence="1" id="KW-0812">Transmembrane</keyword>
<protein>
    <submittedName>
        <fullName evidence="2">Uu.00g088690.m01.CDS01</fullName>
    </submittedName>
</protein>
<proteinExistence type="predicted"/>
<dbReference type="AlphaFoldDB" id="A0AAI8YK87"/>
<keyword evidence="1" id="KW-1133">Transmembrane helix</keyword>
<name>A0AAI8YK87_9PEZI</name>
<feature type="transmembrane region" description="Helical" evidence="1">
    <location>
        <begin position="316"/>
        <end position="340"/>
    </location>
</feature>
<keyword evidence="3" id="KW-1185">Reference proteome</keyword>
<evidence type="ECO:0000313" key="2">
    <source>
        <dbReference type="EMBL" id="CAJ2507683.1"/>
    </source>
</evidence>
<dbReference type="EMBL" id="CAUWAG010000010">
    <property type="protein sequence ID" value="CAJ2507683.1"/>
    <property type="molecule type" value="Genomic_DNA"/>
</dbReference>
<organism evidence="2 3">
    <name type="scientific">Anthostomella pinea</name>
    <dbReference type="NCBI Taxonomy" id="933095"/>
    <lineage>
        <taxon>Eukaryota</taxon>
        <taxon>Fungi</taxon>
        <taxon>Dikarya</taxon>
        <taxon>Ascomycota</taxon>
        <taxon>Pezizomycotina</taxon>
        <taxon>Sordariomycetes</taxon>
        <taxon>Xylariomycetidae</taxon>
        <taxon>Xylariales</taxon>
        <taxon>Xylariaceae</taxon>
        <taxon>Anthostomella</taxon>
    </lineage>
</organism>
<comment type="caution">
    <text evidence="2">The sequence shown here is derived from an EMBL/GenBank/DDBJ whole genome shotgun (WGS) entry which is preliminary data.</text>
</comment>